<reference evidence="2 3" key="1">
    <citation type="journal article" date="2016" name="Mol. Biol. Evol.">
        <title>Comparative Genomics of Early-Diverging Mushroom-Forming Fungi Provides Insights into the Origins of Lignocellulose Decay Capabilities.</title>
        <authorList>
            <person name="Nagy L.G."/>
            <person name="Riley R."/>
            <person name="Tritt A."/>
            <person name="Adam C."/>
            <person name="Daum C."/>
            <person name="Floudas D."/>
            <person name="Sun H."/>
            <person name="Yadav J.S."/>
            <person name="Pangilinan J."/>
            <person name="Larsson K.H."/>
            <person name="Matsuura K."/>
            <person name="Barry K."/>
            <person name="Labutti K."/>
            <person name="Kuo R."/>
            <person name="Ohm R.A."/>
            <person name="Bhattacharya S.S."/>
            <person name="Shirouzu T."/>
            <person name="Yoshinaga Y."/>
            <person name="Martin F.M."/>
            <person name="Grigoriev I.V."/>
            <person name="Hibbett D.S."/>
        </authorList>
    </citation>
    <scope>NUCLEOTIDE SEQUENCE [LARGE SCALE GENOMIC DNA]</scope>
    <source>
        <strain evidence="2 3">HHB12029</strain>
    </source>
</reference>
<protein>
    <recommendedName>
        <fullName evidence="1">3'-5' exonuclease domain-containing protein</fullName>
    </recommendedName>
</protein>
<dbReference type="InParanoid" id="A0A165E8J2"/>
<accession>A0A165E8J2</accession>
<dbReference type="Pfam" id="PF01612">
    <property type="entry name" value="DNA_pol_A_exo1"/>
    <property type="match status" value="1"/>
</dbReference>
<dbReference type="OrthoDB" id="26838at2759"/>
<evidence type="ECO:0000313" key="3">
    <source>
        <dbReference type="Proteomes" id="UP000077266"/>
    </source>
</evidence>
<dbReference type="GO" id="GO:0008408">
    <property type="term" value="F:3'-5' exonuclease activity"/>
    <property type="evidence" value="ECO:0007669"/>
    <property type="project" value="InterPro"/>
</dbReference>
<dbReference type="STRING" id="1314781.A0A165E8J2"/>
<dbReference type="EMBL" id="KV426159">
    <property type="protein sequence ID" value="KZV86317.1"/>
    <property type="molecule type" value="Genomic_DNA"/>
</dbReference>
<feature type="domain" description="3'-5' exonuclease" evidence="1">
    <location>
        <begin position="5"/>
        <end position="200"/>
    </location>
</feature>
<dbReference type="PANTHER" id="PTHR43040">
    <property type="entry name" value="RIBONUCLEASE D"/>
    <property type="match status" value="1"/>
</dbReference>
<feature type="non-terminal residue" evidence="2">
    <location>
        <position position="273"/>
    </location>
</feature>
<organism evidence="2 3">
    <name type="scientific">Exidia glandulosa HHB12029</name>
    <dbReference type="NCBI Taxonomy" id="1314781"/>
    <lineage>
        <taxon>Eukaryota</taxon>
        <taxon>Fungi</taxon>
        <taxon>Dikarya</taxon>
        <taxon>Basidiomycota</taxon>
        <taxon>Agaricomycotina</taxon>
        <taxon>Agaricomycetes</taxon>
        <taxon>Auriculariales</taxon>
        <taxon>Exidiaceae</taxon>
        <taxon>Exidia</taxon>
    </lineage>
</organism>
<dbReference type="InterPro" id="IPR012337">
    <property type="entry name" value="RNaseH-like_sf"/>
</dbReference>
<dbReference type="GO" id="GO:0003676">
    <property type="term" value="F:nucleic acid binding"/>
    <property type="evidence" value="ECO:0007669"/>
    <property type="project" value="InterPro"/>
</dbReference>
<sequence length="273" mass="30642">SYELCATASAAARAVRDLQSSSHLFVDLEGRDLGCEGGALSVISVGTALARKIYIFDVLSLHFSDIRPLLKIIADPYTLKIVWDGRMDSIELRRTFRIDFGRVLDLQVADVISRPERGAEDEERKFRDWHPLRTVCRYDTSGVHALTGLKNALTEHGSYGNSRKTVIDHGVWMNRPLSETYLSYAANDIELLSRVYALFQSRAHVSNRTRNRPELEIQSARYVRMHSSPIPKDDAFRMSNLMPLEVLSAPSGAGAVSRKNCTKCYRSLSAACF</sequence>
<evidence type="ECO:0000313" key="2">
    <source>
        <dbReference type="EMBL" id="KZV86317.1"/>
    </source>
</evidence>
<dbReference type="AlphaFoldDB" id="A0A165E8J2"/>
<gene>
    <name evidence="2" type="ORF">EXIGLDRAFT_572341</name>
</gene>
<dbReference type="InterPro" id="IPR036397">
    <property type="entry name" value="RNaseH_sf"/>
</dbReference>
<proteinExistence type="predicted"/>
<keyword evidence="3" id="KW-1185">Reference proteome</keyword>
<name>A0A165E8J2_EXIGL</name>
<dbReference type="Gene3D" id="3.30.420.10">
    <property type="entry name" value="Ribonuclease H-like superfamily/Ribonuclease H"/>
    <property type="match status" value="1"/>
</dbReference>
<dbReference type="PANTHER" id="PTHR43040:SF1">
    <property type="entry name" value="RIBONUCLEASE D"/>
    <property type="match status" value="1"/>
</dbReference>
<evidence type="ECO:0000259" key="1">
    <source>
        <dbReference type="Pfam" id="PF01612"/>
    </source>
</evidence>
<feature type="non-terminal residue" evidence="2">
    <location>
        <position position="1"/>
    </location>
</feature>
<dbReference type="GO" id="GO:0006139">
    <property type="term" value="P:nucleobase-containing compound metabolic process"/>
    <property type="evidence" value="ECO:0007669"/>
    <property type="project" value="InterPro"/>
</dbReference>
<dbReference type="SUPFAM" id="SSF53098">
    <property type="entry name" value="Ribonuclease H-like"/>
    <property type="match status" value="1"/>
</dbReference>
<dbReference type="Proteomes" id="UP000077266">
    <property type="component" value="Unassembled WGS sequence"/>
</dbReference>
<dbReference type="InterPro" id="IPR002562">
    <property type="entry name" value="3'-5'_exonuclease_dom"/>
</dbReference>